<dbReference type="AlphaFoldDB" id="A0AAE0H2P6"/>
<gene>
    <name evidence="1" type="ORF">CYMTET_3648</name>
</gene>
<dbReference type="EMBL" id="LGRX02000332">
    <property type="protein sequence ID" value="KAK3288894.1"/>
    <property type="molecule type" value="Genomic_DNA"/>
</dbReference>
<name>A0AAE0H2P6_9CHLO</name>
<accession>A0AAE0H2P6</accession>
<evidence type="ECO:0000313" key="1">
    <source>
        <dbReference type="EMBL" id="KAK3288894.1"/>
    </source>
</evidence>
<proteinExistence type="predicted"/>
<sequence length="355" mass="41055">MDLPGPTPVDIESQLQGSTAVWRKVVVPFDKEHVCRDLWPTSRPGNLEKWECPYLQSSDSKTVGAVLPEYFRTDKDERDLFFDYESMKPLMGRENFQQFQNKRERKRLIANIKWGAEAHRKTKRSDSNSYSAPITYTMGPRFRYYESATSAWPAWGLYRPEHKYIVGLPCAKFPFGQFTPQYNAWQGQMRRLRTEIFKPLWEIPFLKTCLETEREACVKAGIPFYKGFPLLQSYVTQDFRAKIHSDHKDLENTMTALKNIHEIPLGSGNVPLGTVNGGEWCQASHREGFVIHDEDIFFFNARFRHACAEVVLTGAAHRWCWGIYANKASIDHAWRGHNKLLGKRKACDHTSVVPS</sequence>
<comment type="caution">
    <text evidence="1">The sequence shown here is derived from an EMBL/GenBank/DDBJ whole genome shotgun (WGS) entry which is preliminary data.</text>
</comment>
<dbReference type="Proteomes" id="UP001190700">
    <property type="component" value="Unassembled WGS sequence"/>
</dbReference>
<organism evidence="1 2">
    <name type="scientific">Cymbomonas tetramitiformis</name>
    <dbReference type="NCBI Taxonomy" id="36881"/>
    <lineage>
        <taxon>Eukaryota</taxon>
        <taxon>Viridiplantae</taxon>
        <taxon>Chlorophyta</taxon>
        <taxon>Pyramimonadophyceae</taxon>
        <taxon>Pyramimonadales</taxon>
        <taxon>Pyramimonadaceae</taxon>
        <taxon>Cymbomonas</taxon>
    </lineage>
</organism>
<evidence type="ECO:0000313" key="2">
    <source>
        <dbReference type="Proteomes" id="UP001190700"/>
    </source>
</evidence>
<reference evidence="1 2" key="1">
    <citation type="journal article" date="2015" name="Genome Biol. Evol.">
        <title>Comparative Genomics of a Bacterivorous Green Alga Reveals Evolutionary Causalities and Consequences of Phago-Mixotrophic Mode of Nutrition.</title>
        <authorList>
            <person name="Burns J.A."/>
            <person name="Paasch A."/>
            <person name="Narechania A."/>
            <person name="Kim E."/>
        </authorList>
    </citation>
    <scope>NUCLEOTIDE SEQUENCE [LARGE SCALE GENOMIC DNA]</scope>
    <source>
        <strain evidence="1 2">PLY_AMNH</strain>
    </source>
</reference>
<keyword evidence="2" id="KW-1185">Reference proteome</keyword>
<protein>
    <submittedName>
        <fullName evidence="1">Uncharacterized protein</fullName>
    </submittedName>
</protein>